<dbReference type="PANTHER" id="PTHR32361:SF9">
    <property type="entry name" value="FERRIC REDUCTASE TRANSMEMBRANE COMPONENT 3-RELATED"/>
    <property type="match status" value="1"/>
</dbReference>
<dbReference type="Pfam" id="PF08022">
    <property type="entry name" value="FAD_binding_8"/>
    <property type="match status" value="1"/>
</dbReference>
<dbReference type="PANTHER" id="PTHR32361">
    <property type="entry name" value="FERRIC/CUPRIC REDUCTASE TRANSMEMBRANE COMPONENT"/>
    <property type="match status" value="1"/>
</dbReference>
<dbReference type="InterPro" id="IPR013130">
    <property type="entry name" value="Fe3_Rdtase_TM_dom"/>
</dbReference>
<dbReference type="GO" id="GO:0005886">
    <property type="term" value="C:plasma membrane"/>
    <property type="evidence" value="ECO:0007669"/>
    <property type="project" value="TreeGrafter"/>
</dbReference>
<dbReference type="InterPro" id="IPR017927">
    <property type="entry name" value="FAD-bd_FR_type"/>
</dbReference>
<keyword evidence="10" id="KW-0325">Glycoprotein</keyword>
<dbReference type="InterPro" id="IPR051410">
    <property type="entry name" value="Ferric/Cupric_Reductase"/>
</dbReference>
<feature type="compositionally biased region" description="Polar residues" evidence="11">
    <location>
        <begin position="736"/>
        <end position="748"/>
    </location>
</feature>
<evidence type="ECO:0000256" key="11">
    <source>
        <dbReference type="SAM" id="MobiDB-lite"/>
    </source>
</evidence>
<dbReference type="CDD" id="cd06186">
    <property type="entry name" value="NOX_Duox_like_FAD_NADP"/>
    <property type="match status" value="1"/>
</dbReference>
<dbReference type="PROSITE" id="PS51384">
    <property type="entry name" value="FAD_FR"/>
    <property type="match status" value="1"/>
</dbReference>
<feature type="transmembrane region" description="Helical" evidence="12">
    <location>
        <begin position="387"/>
        <end position="412"/>
    </location>
</feature>
<keyword evidence="16" id="KW-1185">Reference proteome</keyword>
<feature type="chain" id="PRO_5006858043" description="FAD-binding FR-type domain-containing protein" evidence="13">
    <location>
        <begin position="20"/>
        <end position="838"/>
    </location>
</feature>
<name>A0A0U5GN30_ASPCI</name>
<dbReference type="InterPro" id="IPR013112">
    <property type="entry name" value="FAD-bd_8"/>
</dbReference>
<feature type="compositionally biased region" description="Low complexity" evidence="11">
    <location>
        <begin position="105"/>
        <end position="123"/>
    </location>
</feature>
<comment type="similarity">
    <text evidence="2">Belongs to the ferric reductase (FRE) family.</text>
</comment>
<feature type="transmembrane region" description="Helical" evidence="12">
    <location>
        <begin position="458"/>
        <end position="480"/>
    </location>
</feature>
<keyword evidence="5" id="KW-0249">Electron transport</keyword>
<evidence type="ECO:0000256" key="1">
    <source>
        <dbReference type="ARBA" id="ARBA00004141"/>
    </source>
</evidence>
<sequence>MLAKAPLLALCLATAPALAGQGGFEMAADSLDKYCFYSIYTTLTGYTFAGSTIISQDTGSTSHDGDTASSNTESSSASQSSTTAHGSSDTNTSSDAESSATAHGSSDSTSYAGDESSSSGHSSMRTKRLFRRGHGGGSTSSGPCNSTVEVTSLYASAKAWCSKSQFEVTIPYWQSLCEQNSLTLMDLTAIEANVTDAYIVSLPTIDPDTNSTTSTGTIQSPVLLSESYYKRAYKSYVTHDYALSKDKRFGWALMGYWGGILLLGMVARFAGFVTSGQRTLTLQDAESSGAVRRNKRTGILAKLIDIPMHYLRTYLVMPASFAPFLTNHQQVYYWHTIPRRLDSIIVFGFWALCIILGCVDYQSFSGNIQITSLAQQNWQYSSDRTGILSYACLPFLWLFGGRNNIFLWATNFNAQSFNIFHRHVAWACTILAIVHSINYSVVFAYYDGRWDSVWVQNYWYMGVVATILMSFMLVQSITILRHKGYDTFLIIHIIFAIVVVYALFRHTSFDGTKWNGYLWPMVAIWGLDRTVRLVRITYCNLNVRFGNGVVATTPKVEYFEDSDLIRVEMTLSTALTPRPGQHYYLYQPLTLRGWENHPFTLGAYVLPKSDEERCKLIFYIRPYDGWTRRVRDQCRNGPYGMQPRLLLEGPYGHTASLHTFDTVLMVVGGTGIAAAVPYIIDHLSRCAVGRTQTSRIRLVWSARTKEMYSRIFCDELATLLHHETISTTFYCTKGTDSLPDTKSETSNAPGDAVARSDSATEKKGAEVSGTAPVNFVTGRPDVRGLVAMEAEETKVSSGRLAVLTCGPAQMADDCRQTVYEIMKRGFRDIEYYEEAFGW</sequence>
<feature type="compositionally biased region" description="Low complexity" evidence="11">
    <location>
        <begin position="67"/>
        <end position="88"/>
    </location>
</feature>
<evidence type="ECO:0000256" key="13">
    <source>
        <dbReference type="SAM" id="SignalP"/>
    </source>
</evidence>
<evidence type="ECO:0000256" key="3">
    <source>
        <dbReference type="ARBA" id="ARBA00022448"/>
    </source>
</evidence>
<evidence type="ECO:0000313" key="16">
    <source>
        <dbReference type="Proteomes" id="UP000054771"/>
    </source>
</evidence>
<dbReference type="SFLD" id="SFLDS00052">
    <property type="entry name" value="Ferric_Reductase_Domain"/>
    <property type="match status" value="1"/>
</dbReference>
<dbReference type="InterPro" id="IPR039261">
    <property type="entry name" value="FNR_nucleotide-bd"/>
</dbReference>
<feature type="transmembrane region" description="Helical" evidence="12">
    <location>
        <begin position="344"/>
        <end position="364"/>
    </location>
</feature>
<dbReference type="SFLD" id="SFLDG01168">
    <property type="entry name" value="Ferric_reductase_subgroup_(FRE"/>
    <property type="match status" value="1"/>
</dbReference>
<evidence type="ECO:0000256" key="10">
    <source>
        <dbReference type="ARBA" id="ARBA00023180"/>
    </source>
</evidence>
<keyword evidence="7" id="KW-0560">Oxidoreductase</keyword>
<keyword evidence="3" id="KW-0813">Transport</keyword>
<feature type="transmembrane region" description="Helical" evidence="12">
    <location>
        <begin position="424"/>
        <end position="446"/>
    </location>
</feature>
<evidence type="ECO:0000256" key="5">
    <source>
        <dbReference type="ARBA" id="ARBA00022982"/>
    </source>
</evidence>
<dbReference type="InterPro" id="IPR013121">
    <property type="entry name" value="Fe_red_NAD-bd_6"/>
</dbReference>
<dbReference type="OrthoDB" id="167398at2759"/>
<evidence type="ECO:0000256" key="12">
    <source>
        <dbReference type="SAM" id="Phobius"/>
    </source>
</evidence>
<proteinExistence type="inferred from homology"/>
<keyword evidence="13" id="KW-0732">Signal</keyword>
<feature type="region of interest" description="Disordered" evidence="11">
    <location>
        <begin position="736"/>
        <end position="772"/>
    </location>
</feature>
<dbReference type="GO" id="GO:0006879">
    <property type="term" value="P:intracellular iron ion homeostasis"/>
    <property type="evidence" value="ECO:0007669"/>
    <property type="project" value="TreeGrafter"/>
</dbReference>
<keyword evidence="9 12" id="KW-0472">Membrane</keyword>
<dbReference type="Gene3D" id="3.40.50.80">
    <property type="entry name" value="Nucleotide-binding domain of ferredoxin-NADP reductase (FNR) module"/>
    <property type="match status" value="1"/>
</dbReference>
<dbReference type="Pfam" id="PF01794">
    <property type="entry name" value="Ferric_reduct"/>
    <property type="match status" value="1"/>
</dbReference>
<reference evidence="16" key="1">
    <citation type="journal article" date="2016" name="Genome Announc.">
        <title>Draft genome sequences of fungus Aspergillus calidoustus.</title>
        <authorList>
            <person name="Horn F."/>
            <person name="Linde J."/>
            <person name="Mattern D.J."/>
            <person name="Walther G."/>
            <person name="Guthke R."/>
            <person name="Scherlach K."/>
            <person name="Martin K."/>
            <person name="Brakhage A.A."/>
            <person name="Petzke L."/>
            <person name="Valiante V."/>
        </authorList>
    </citation>
    <scope>NUCLEOTIDE SEQUENCE [LARGE SCALE GENOMIC DNA]</scope>
    <source>
        <strain evidence="16">SF006504</strain>
    </source>
</reference>
<evidence type="ECO:0000256" key="2">
    <source>
        <dbReference type="ARBA" id="ARBA00006278"/>
    </source>
</evidence>
<feature type="signal peptide" evidence="13">
    <location>
        <begin position="1"/>
        <end position="19"/>
    </location>
</feature>
<dbReference type="STRING" id="454130.A0A0U5GN30"/>
<evidence type="ECO:0000256" key="8">
    <source>
        <dbReference type="ARBA" id="ARBA00023065"/>
    </source>
</evidence>
<accession>A0A0U5GN30</accession>
<dbReference type="Pfam" id="PF08030">
    <property type="entry name" value="NAD_binding_6"/>
    <property type="match status" value="1"/>
</dbReference>
<comment type="subcellular location">
    <subcellularLocation>
        <location evidence="1">Membrane</location>
        <topology evidence="1">Multi-pass membrane protein</topology>
    </subcellularLocation>
</comment>
<evidence type="ECO:0000256" key="6">
    <source>
        <dbReference type="ARBA" id="ARBA00022989"/>
    </source>
</evidence>
<evidence type="ECO:0000313" key="15">
    <source>
        <dbReference type="EMBL" id="CEL02164.1"/>
    </source>
</evidence>
<feature type="region of interest" description="Disordered" evidence="11">
    <location>
        <begin position="57"/>
        <end position="125"/>
    </location>
</feature>
<keyword evidence="6 12" id="KW-1133">Transmembrane helix</keyword>
<evidence type="ECO:0000256" key="4">
    <source>
        <dbReference type="ARBA" id="ARBA00022692"/>
    </source>
</evidence>
<gene>
    <name evidence="15" type="ORF">ASPCAL03336</name>
</gene>
<dbReference type="GO" id="GO:0015677">
    <property type="term" value="P:copper ion import"/>
    <property type="evidence" value="ECO:0007669"/>
    <property type="project" value="TreeGrafter"/>
</dbReference>
<dbReference type="GO" id="GO:0000293">
    <property type="term" value="F:ferric-chelate reductase activity"/>
    <property type="evidence" value="ECO:0007669"/>
    <property type="project" value="UniProtKB-ARBA"/>
</dbReference>
<evidence type="ECO:0000256" key="9">
    <source>
        <dbReference type="ARBA" id="ARBA00023136"/>
    </source>
</evidence>
<dbReference type="GO" id="GO:0006826">
    <property type="term" value="P:iron ion transport"/>
    <property type="evidence" value="ECO:0007669"/>
    <property type="project" value="TreeGrafter"/>
</dbReference>
<dbReference type="EMBL" id="CDMC01000003">
    <property type="protein sequence ID" value="CEL02164.1"/>
    <property type="molecule type" value="Genomic_DNA"/>
</dbReference>
<keyword evidence="4 12" id="KW-0812">Transmembrane</keyword>
<feature type="domain" description="FAD-binding FR-type" evidence="14">
    <location>
        <begin position="526"/>
        <end position="657"/>
    </location>
</feature>
<protein>
    <recommendedName>
        <fullName evidence="14">FAD-binding FR-type domain-containing protein</fullName>
    </recommendedName>
</protein>
<feature type="transmembrane region" description="Helical" evidence="12">
    <location>
        <begin position="487"/>
        <end position="504"/>
    </location>
</feature>
<dbReference type="OMA" id="DEVCCRD"/>
<feature type="compositionally biased region" description="Polar residues" evidence="11">
    <location>
        <begin position="89"/>
        <end position="104"/>
    </location>
</feature>
<organism evidence="15 16">
    <name type="scientific">Aspergillus calidoustus</name>
    <dbReference type="NCBI Taxonomy" id="454130"/>
    <lineage>
        <taxon>Eukaryota</taxon>
        <taxon>Fungi</taxon>
        <taxon>Dikarya</taxon>
        <taxon>Ascomycota</taxon>
        <taxon>Pezizomycotina</taxon>
        <taxon>Eurotiomycetes</taxon>
        <taxon>Eurotiomycetidae</taxon>
        <taxon>Eurotiales</taxon>
        <taxon>Aspergillaceae</taxon>
        <taxon>Aspergillus</taxon>
        <taxon>Aspergillus subgen. Nidulantes</taxon>
    </lineage>
</organism>
<feature type="transmembrane region" description="Helical" evidence="12">
    <location>
        <begin position="249"/>
        <end position="270"/>
    </location>
</feature>
<dbReference type="AlphaFoldDB" id="A0A0U5GN30"/>
<keyword evidence="8" id="KW-0406">Ion transport</keyword>
<dbReference type="SUPFAM" id="SSF52343">
    <property type="entry name" value="Ferredoxin reductase-like, C-terminal NADP-linked domain"/>
    <property type="match status" value="1"/>
</dbReference>
<dbReference type="Proteomes" id="UP000054771">
    <property type="component" value="Unassembled WGS sequence"/>
</dbReference>
<evidence type="ECO:0000259" key="14">
    <source>
        <dbReference type="PROSITE" id="PS51384"/>
    </source>
</evidence>
<evidence type="ECO:0000256" key="7">
    <source>
        <dbReference type="ARBA" id="ARBA00023002"/>
    </source>
</evidence>